<sequence>MPSELVLHTLRERRRSTVAWALGLAFLVAVICAYWPSVRGSADVQNFVRDLPEGLRSVLGEADYTTATGFLAAELFSFMVPLLMLIAAVGIGARAVAGEEERGTADLLFTAPVSRTRILLAKAAGGTAAVALLGLALFAALAIGAPLAGMDDVSTGRIAQASLSTVLLALVYGALALAVSCATGKRPLAIGVAAAAAVAAFLLTGLAPVVKSLDGWDRLSPWSWYDGADVLRFGIGIGDVALLVGVAGALLAVAAFALQRRDLSI</sequence>
<dbReference type="RefSeq" id="WP_259314102.1">
    <property type="nucleotide sequence ID" value="NZ_CP087164.1"/>
</dbReference>
<dbReference type="EMBL" id="CP087164">
    <property type="protein sequence ID" value="UGS34428.1"/>
    <property type="molecule type" value="Genomic_DNA"/>
</dbReference>
<feature type="transmembrane region" description="Helical" evidence="1">
    <location>
        <begin position="230"/>
        <end position="258"/>
    </location>
</feature>
<dbReference type="GO" id="GO:0005886">
    <property type="term" value="C:plasma membrane"/>
    <property type="evidence" value="ECO:0007669"/>
    <property type="project" value="UniProtKB-SubCell"/>
</dbReference>
<feature type="transmembrane region" description="Helical" evidence="1">
    <location>
        <begin position="18"/>
        <end position="37"/>
    </location>
</feature>
<dbReference type="AlphaFoldDB" id="A0A9E6XU25"/>
<keyword evidence="3" id="KW-1185">Reference proteome</keyword>
<dbReference type="PANTHER" id="PTHR37305">
    <property type="entry name" value="INTEGRAL MEMBRANE PROTEIN-RELATED"/>
    <property type="match status" value="1"/>
</dbReference>
<keyword evidence="1" id="KW-0472">Membrane</keyword>
<dbReference type="GO" id="GO:0140359">
    <property type="term" value="F:ABC-type transporter activity"/>
    <property type="evidence" value="ECO:0007669"/>
    <property type="project" value="InterPro"/>
</dbReference>
<evidence type="ECO:0008006" key="4">
    <source>
        <dbReference type="Google" id="ProtNLM"/>
    </source>
</evidence>
<protein>
    <recommendedName>
        <fullName evidence="4">ABC transporter permease</fullName>
    </recommendedName>
</protein>
<feature type="transmembrane region" description="Helical" evidence="1">
    <location>
        <begin position="188"/>
        <end position="210"/>
    </location>
</feature>
<feature type="transmembrane region" description="Helical" evidence="1">
    <location>
        <begin position="118"/>
        <end position="143"/>
    </location>
</feature>
<dbReference type="Proteomes" id="UP001162834">
    <property type="component" value="Chromosome"/>
</dbReference>
<feature type="transmembrane region" description="Helical" evidence="1">
    <location>
        <begin position="75"/>
        <end position="97"/>
    </location>
</feature>
<proteinExistence type="predicted"/>
<keyword evidence="1" id="KW-0812">Transmembrane</keyword>
<gene>
    <name evidence="2" type="ORF">DSM104329_00806</name>
</gene>
<evidence type="ECO:0000256" key="1">
    <source>
        <dbReference type="SAM" id="Phobius"/>
    </source>
</evidence>
<dbReference type="KEGG" id="sbae:DSM104329_00806"/>
<reference evidence="2" key="1">
    <citation type="journal article" date="2022" name="Int. J. Syst. Evol. Microbiol.">
        <title>Pseudomonas aegrilactucae sp. nov. and Pseudomonas morbosilactucae sp. nov., pathogens causing bacterial rot of lettuce in Japan.</title>
        <authorList>
            <person name="Sawada H."/>
            <person name="Fujikawa T."/>
            <person name="Satou M."/>
        </authorList>
    </citation>
    <scope>NUCLEOTIDE SEQUENCE</scope>
    <source>
        <strain evidence="2">0166_1</strain>
    </source>
</reference>
<accession>A0A9E6XU25</accession>
<evidence type="ECO:0000313" key="3">
    <source>
        <dbReference type="Proteomes" id="UP001162834"/>
    </source>
</evidence>
<name>A0A9E6XU25_9ACTN</name>
<evidence type="ECO:0000313" key="2">
    <source>
        <dbReference type="EMBL" id="UGS34428.1"/>
    </source>
</evidence>
<dbReference type="PANTHER" id="PTHR37305:SF1">
    <property type="entry name" value="MEMBRANE PROTEIN"/>
    <property type="match status" value="1"/>
</dbReference>
<dbReference type="Pfam" id="PF12679">
    <property type="entry name" value="ABC2_membrane_2"/>
    <property type="match status" value="1"/>
</dbReference>
<organism evidence="2 3">
    <name type="scientific">Capillimicrobium parvum</name>
    <dbReference type="NCBI Taxonomy" id="2884022"/>
    <lineage>
        <taxon>Bacteria</taxon>
        <taxon>Bacillati</taxon>
        <taxon>Actinomycetota</taxon>
        <taxon>Thermoleophilia</taxon>
        <taxon>Solirubrobacterales</taxon>
        <taxon>Capillimicrobiaceae</taxon>
        <taxon>Capillimicrobium</taxon>
    </lineage>
</organism>
<feature type="transmembrane region" description="Helical" evidence="1">
    <location>
        <begin position="163"/>
        <end position="181"/>
    </location>
</feature>
<keyword evidence="1" id="KW-1133">Transmembrane helix</keyword>